<dbReference type="EMBL" id="BAAAQX010000009">
    <property type="protein sequence ID" value="GAA2208583.1"/>
    <property type="molecule type" value="Genomic_DNA"/>
</dbReference>
<proteinExistence type="predicted"/>
<reference evidence="2 3" key="1">
    <citation type="journal article" date="2019" name="Int. J. Syst. Evol. Microbiol.">
        <title>The Global Catalogue of Microorganisms (GCM) 10K type strain sequencing project: providing services to taxonomists for standard genome sequencing and annotation.</title>
        <authorList>
            <consortium name="The Broad Institute Genomics Platform"/>
            <consortium name="The Broad Institute Genome Sequencing Center for Infectious Disease"/>
            <person name="Wu L."/>
            <person name="Ma J."/>
        </authorList>
    </citation>
    <scope>NUCLEOTIDE SEQUENCE [LARGE SCALE GENOMIC DNA]</scope>
    <source>
        <strain evidence="2 3">JCM 16114</strain>
    </source>
</reference>
<accession>A0ABN3CGR4</accession>
<keyword evidence="1" id="KW-0812">Transmembrane</keyword>
<feature type="transmembrane region" description="Helical" evidence="1">
    <location>
        <begin position="67"/>
        <end position="91"/>
    </location>
</feature>
<feature type="transmembrane region" description="Helical" evidence="1">
    <location>
        <begin position="7"/>
        <end position="32"/>
    </location>
</feature>
<dbReference type="Proteomes" id="UP001499843">
    <property type="component" value="Unassembled WGS sequence"/>
</dbReference>
<keyword evidence="3" id="KW-1185">Reference proteome</keyword>
<protein>
    <recommendedName>
        <fullName evidence="4">DUF4064 domain-containing protein</fullName>
    </recommendedName>
</protein>
<name>A0ABN3CGR4_9ACTN</name>
<evidence type="ECO:0000313" key="3">
    <source>
        <dbReference type="Proteomes" id="UP001499843"/>
    </source>
</evidence>
<comment type="caution">
    <text evidence="2">The sequence shown here is derived from an EMBL/GenBank/DDBJ whole genome shotgun (WGS) entry which is preliminary data.</text>
</comment>
<feature type="transmembrane region" description="Helical" evidence="1">
    <location>
        <begin position="38"/>
        <end position="60"/>
    </location>
</feature>
<sequence>MLVGMLFAGLAIYSLLNAIIGFFIFFAAMGATGSPTPYLAAGAALLALVGLGAGIGLCFVRKPWSRGLGLGLMIGWALWSILSAGICTGINPSLYG</sequence>
<organism evidence="2 3">
    <name type="scientific">Nonomuraea monospora</name>
    <dbReference type="NCBI Taxonomy" id="568818"/>
    <lineage>
        <taxon>Bacteria</taxon>
        <taxon>Bacillati</taxon>
        <taxon>Actinomycetota</taxon>
        <taxon>Actinomycetes</taxon>
        <taxon>Streptosporangiales</taxon>
        <taxon>Streptosporangiaceae</taxon>
        <taxon>Nonomuraea</taxon>
    </lineage>
</organism>
<evidence type="ECO:0000256" key="1">
    <source>
        <dbReference type="SAM" id="Phobius"/>
    </source>
</evidence>
<evidence type="ECO:0008006" key="4">
    <source>
        <dbReference type="Google" id="ProtNLM"/>
    </source>
</evidence>
<keyword evidence="1" id="KW-1133">Transmembrane helix</keyword>
<gene>
    <name evidence="2" type="ORF">GCM10009850_040410</name>
</gene>
<keyword evidence="1" id="KW-0472">Membrane</keyword>
<evidence type="ECO:0000313" key="2">
    <source>
        <dbReference type="EMBL" id="GAA2208583.1"/>
    </source>
</evidence>